<dbReference type="GO" id="GO:0005537">
    <property type="term" value="F:D-mannose binding"/>
    <property type="evidence" value="ECO:0007669"/>
    <property type="project" value="TreeGrafter"/>
</dbReference>
<dbReference type="Gene3D" id="2.60.120.200">
    <property type="match status" value="1"/>
</dbReference>
<dbReference type="GO" id="GO:0030134">
    <property type="term" value="C:COPII-coated ER to Golgi transport vesicle"/>
    <property type="evidence" value="ECO:0007669"/>
    <property type="project" value="TreeGrafter"/>
</dbReference>
<dbReference type="AlphaFoldDB" id="A0A9P6FUC6"/>
<name>A0A9P6FUC6_9FUNG</name>
<reference evidence="8" key="1">
    <citation type="journal article" date="2020" name="Fungal Divers.">
        <title>Resolving the Mortierellaceae phylogeny through synthesis of multi-gene phylogenetics and phylogenomics.</title>
        <authorList>
            <person name="Vandepol N."/>
            <person name="Liber J."/>
            <person name="Desiro A."/>
            <person name="Na H."/>
            <person name="Kennedy M."/>
            <person name="Barry K."/>
            <person name="Grigoriev I.V."/>
            <person name="Miller A.N."/>
            <person name="O'Donnell K."/>
            <person name="Stajich J.E."/>
            <person name="Bonito G."/>
        </authorList>
    </citation>
    <scope>NUCLEOTIDE SEQUENCE</scope>
    <source>
        <strain evidence="8">KOD1015</strain>
    </source>
</reference>
<dbReference type="CDD" id="cd07308">
    <property type="entry name" value="lectin_leg-like"/>
    <property type="match status" value="1"/>
</dbReference>
<feature type="non-terminal residue" evidence="8">
    <location>
        <position position="1"/>
    </location>
</feature>
<keyword evidence="5" id="KW-0472">Membrane</keyword>
<dbReference type="GO" id="GO:0005789">
    <property type="term" value="C:endoplasmic reticulum membrane"/>
    <property type="evidence" value="ECO:0007669"/>
    <property type="project" value="TreeGrafter"/>
</dbReference>
<evidence type="ECO:0000256" key="5">
    <source>
        <dbReference type="ARBA" id="ARBA00023136"/>
    </source>
</evidence>
<evidence type="ECO:0000256" key="4">
    <source>
        <dbReference type="ARBA" id="ARBA00022989"/>
    </source>
</evidence>
<dbReference type="EMBL" id="JAABOA010001230">
    <property type="protein sequence ID" value="KAF9582000.1"/>
    <property type="molecule type" value="Genomic_DNA"/>
</dbReference>
<evidence type="ECO:0000256" key="6">
    <source>
        <dbReference type="SAM" id="SignalP"/>
    </source>
</evidence>
<dbReference type="PANTHER" id="PTHR12223:SF45">
    <property type="entry name" value="RE50040P"/>
    <property type="match status" value="1"/>
</dbReference>
<dbReference type="GO" id="GO:0005793">
    <property type="term" value="C:endoplasmic reticulum-Golgi intermediate compartment"/>
    <property type="evidence" value="ECO:0007669"/>
    <property type="project" value="TreeGrafter"/>
</dbReference>
<organism evidence="8 9">
    <name type="scientific">Lunasporangiospora selenospora</name>
    <dbReference type="NCBI Taxonomy" id="979761"/>
    <lineage>
        <taxon>Eukaryota</taxon>
        <taxon>Fungi</taxon>
        <taxon>Fungi incertae sedis</taxon>
        <taxon>Mucoromycota</taxon>
        <taxon>Mortierellomycotina</taxon>
        <taxon>Mortierellomycetes</taxon>
        <taxon>Mortierellales</taxon>
        <taxon>Mortierellaceae</taxon>
        <taxon>Lunasporangiospora</taxon>
    </lineage>
</organism>
<dbReference type="Pfam" id="PF03388">
    <property type="entry name" value="Lectin_leg-like"/>
    <property type="match status" value="1"/>
</dbReference>
<proteinExistence type="predicted"/>
<keyword evidence="2" id="KW-0812">Transmembrane</keyword>
<dbReference type="InterPro" id="IPR005052">
    <property type="entry name" value="Lectin_leg"/>
</dbReference>
<evidence type="ECO:0000259" key="7">
    <source>
        <dbReference type="PROSITE" id="PS51328"/>
    </source>
</evidence>
<dbReference type="SUPFAM" id="SSF49899">
    <property type="entry name" value="Concanavalin A-like lectins/glucanases"/>
    <property type="match status" value="1"/>
</dbReference>
<gene>
    <name evidence="8" type="ORF">BGW38_000793</name>
</gene>
<dbReference type="OrthoDB" id="270293at2759"/>
<protein>
    <recommendedName>
        <fullName evidence="7">L-type lectin-like domain-containing protein</fullName>
    </recommendedName>
</protein>
<evidence type="ECO:0000256" key="3">
    <source>
        <dbReference type="ARBA" id="ARBA00022729"/>
    </source>
</evidence>
<keyword evidence="3 6" id="KW-0732">Signal</keyword>
<evidence type="ECO:0000256" key="2">
    <source>
        <dbReference type="ARBA" id="ARBA00022692"/>
    </source>
</evidence>
<evidence type="ECO:0000313" key="9">
    <source>
        <dbReference type="Proteomes" id="UP000780801"/>
    </source>
</evidence>
<dbReference type="Proteomes" id="UP000780801">
    <property type="component" value="Unassembled WGS sequence"/>
</dbReference>
<evidence type="ECO:0000313" key="8">
    <source>
        <dbReference type="EMBL" id="KAF9582000.1"/>
    </source>
</evidence>
<keyword evidence="9" id="KW-1185">Reference proteome</keyword>
<dbReference type="GO" id="GO:0006888">
    <property type="term" value="P:endoplasmic reticulum to Golgi vesicle-mediated transport"/>
    <property type="evidence" value="ECO:0007669"/>
    <property type="project" value="TreeGrafter"/>
</dbReference>
<feature type="signal peptide" evidence="6">
    <location>
        <begin position="1"/>
        <end position="30"/>
    </location>
</feature>
<dbReference type="InterPro" id="IPR051136">
    <property type="entry name" value="Intracellular_Lectin-GPT"/>
</dbReference>
<dbReference type="InterPro" id="IPR013320">
    <property type="entry name" value="ConA-like_dom_sf"/>
</dbReference>
<feature type="chain" id="PRO_5040310916" description="L-type lectin-like domain-containing protein" evidence="6">
    <location>
        <begin position="31"/>
        <end position="154"/>
    </location>
</feature>
<dbReference type="PROSITE" id="PS51328">
    <property type="entry name" value="L_LECTIN_LIKE"/>
    <property type="match status" value="1"/>
</dbReference>
<keyword evidence="4" id="KW-1133">Transmembrane helix</keyword>
<dbReference type="GO" id="GO:0000139">
    <property type="term" value="C:Golgi membrane"/>
    <property type="evidence" value="ECO:0007669"/>
    <property type="project" value="TreeGrafter"/>
</dbReference>
<sequence>MTVSNKKQFMLSAATAFTVLMSAVIQPTQAYYQDSEPDVLRNFSIHAPYIDYDLQSRWFDFGGDAIINTHRYVRLTQDMASQNGWLWSRYPMEAENFQVEVEFQIGGRGEGVVGDGMALWLTKERAEIGPVFGNRDYFTGLGIFLDTYANARQA</sequence>
<evidence type="ECO:0000256" key="1">
    <source>
        <dbReference type="ARBA" id="ARBA00004479"/>
    </source>
</evidence>
<accession>A0A9P6FUC6</accession>
<comment type="caution">
    <text evidence="8">The sequence shown here is derived from an EMBL/GenBank/DDBJ whole genome shotgun (WGS) entry which is preliminary data.</text>
</comment>
<comment type="subcellular location">
    <subcellularLocation>
        <location evidence="1">Membrane</location>
        <topology evidence="1">Single-pass type I membrane protein</topology>
    </subcellularLocation>
</comment>
<feature type="domain" description="L-type lectin-like" evidence="7">
    <location>
        <begin position="37"/>
        <end position="154"/>
    </location>
</feature>
<dbReference type="PANTHER" id="PTHR12223">
    <property type="entry name" value="VESICULAR MANNOSE-BINDING LECTIN"/>
    <property type="match status" value="1"/>
</dbReference>